<name>A0AAV9VXQ7_9PEZI</name>
<dbReference type="Proteomes" id="UP001370758">
    <property type="component" value="Unassembled WGS sequence"/>
</dbReference>
<evidence type="ECO:0000313" key="1">
    <source>
        <dbReference type="EMBL" id="KAK6498675.1"/>
    </source>
</evidence>
<dbReference type="AlphaFoldDB" id="A0AAV9VXQ7"/>
<evidence type="ECO:0008006" key="3">
    <source>
        <dbReference type="Google" id="ProtNLM"/>
    </source>
</evidence>
<dbReference type="EMBL" id="JAVHJL010000008">
    <property type="protein sequence ID" value="KAK6498675.1"/>
    <property type="molecule type" value="Genomic_DNA"/>
</dbReference>
<dbReference type="SUPFAM" id="SSF52047">
    <property type="entry name" value="RNI-like"/>
    <property type="match status" value="1"/>
</dbReference>
<evidence type="ECO:0000313" key="2">
    <source>
        <dbReference type="Proteomes" id="UP001370758"/>
    </source>
</evidence>
<proteinExistence type="predicted"/>
<comment type="caution">
    <text evidence="1">The sequence shown here is derived from an EMBL/GenBank/DDBJ whole genome shotgun (WGS) entry which is preliminary data.</text>
</comment>
<sequence length="417" mass="47207">MQQEQHPAQFPPFFSLPTEICLSILGFLDGNKQAQENFAKCSKRCYILIFPLRFRGITRFYRFDDPEELWAPFDDNGWLAGARGCIRSATIRGSDVSEITPLPRSLARFTNLTELSIGIAATAPIERSIYATILRLLGGLPFYDNLTSLCFKFGAEEAIWEFIELMKTPTDERGIPRLPRDLKTFTLDFKSGDSWDPLFLLPLVDCNALTTLTIQDFTVEDTIEINNHIGSLNPALQYWHLETVKSLNLTFAPSTDNLSYILPVSFPSLTSLTLTIPKIFLGADPDLPDPGNPHSWVDIIPNHPTLKRAEISWTGSIATYQDYESSNFGFSNSSTIQYLKRKLQEGIWPRLEFVKMNTCFFNRNLQLAKTSTACDIFRDCCCAGTPGACSSNHWVFNFTDRMDNIDDETWIAFHNGN</sequence>
<gene>
    <name evidence="1" type="ORF">TWF481_011253</name>
</gene>
<accession>A0AAV9VXQ7</accession>
<keyword evidence="2" id="KW-1185">Reference proteome</keyword>
<reference evidence="1 2" key="1">
    <citation type="submission" date="2023-08" db="EMBL/GenBank/DDBJ databases">
        <authorList>
            <person name="Palmer J.M."/>
        </authorList>
    </citation>
    <scope>NUCLEOTIDE SEQUENCE [LARGE SCALE GENOMIC DNA]</scope>
    <source>
        <strain evidence="1 2">TWF481</strain>
    </source>
</reference>
<protein>
    <recommendedName>
        <fullName evidence="3">F-box domain-containing protein</fullName>
    </recommendedName>
</protein>
<organism evidence="1 2">
    <name type="scientific">Arthrobotrys musiformis</name>
    <dbReference type="NCBI Taxonomy" id="47236"/>
    <lineage>
        <taxon>Eukaryota</taxon>
        <taxon>Fungi</taxon>
        <taxon>Dikarya</taxon>
        <taxon>Ascomycota</taxon>
        <taxon>Pezizomycotina</taxon>
        <taxon>Orbiliomycetes</taxon>
        <taxon>Orbiliales</taxon>
        <taxon>Orbiliaceae</taxon>
        <taxon>Arthrobotrys</taxon>
    </lineage>
</organism>